<dbReference type="InterPro" id="IPR000719">
    <property type="entry name" value="Prot_kinase_dom"/>
</dbReference>
<name>L8WP64_THACA</name>
<evidence type="ECO:0000256" key="4">
    <source>
        <dbReference type="ARBA" id="ARBA00022741"/>
    </source>
</evidence>
<dbReference type="Proteomes" id="UP000011668">
    <property type="component" value="Unassembled WGS sequence"/>
</dbReference>
<sequence>MYRRRTENTFVGAPTRKFLRNQRGVQGRLCSDSSCAGYVSTFRRGFVRHSIGKMSLNMKGQTTMPTALPRSAPRSEFKWLHQGSAPRATLAPAPSTGSGWDHLTWYGRLDDLQQGRERWSTLRKILVKPSTLSARSGDEDDVIGAQLDIGGHSRGRPWFGQCNSGLFIHIVKDVADARFGDKDLVSQGGLPGGQFGEIDVALCRLDNSLYVRKAQPRRQALQATRERDVLLRARRTGSVWSPHLLCAFKEGVGCGYPSGEGPLTYTLVMSYVPGGTLEDVLESCTVGGLAEADVRWWFSQAVCAIGWLHEQGWAHRDIKPSNLAITSTKHLQLLDFGCAAPLSPSTSPKSGFPPHRVLPYDDCLVPCGTCDYLSPEILIWHEDALARVRKGYEDDEEEEEEDSWAQDFTEDVRSRVMDKLKRSVNSRDDSSEIQEGYGPETDWWSLGAMIYELAYGEAPFFAPDVATTYKKVLAHKVTIKGRGVEWTGTCTRQVCLALHHLGATLNFYPTWTHGSQHRLLTDAEQRLGRQSTKDIRDHVYFKDVNWENLHTLPPPAGLVTPQFTYAPPVLDQSTDDATQEQGGFAFSAFFQSTVDESNMGLPGADMTGGPVANTQGAGGSRRGTINDSRRLTLRPGTKADEDEDSGEDLGSFSWGPPADAFDHEENTIEPDDVAEDVGGLMAGTPFRLKVPATPFNKPTPFRQPLFGLPSATPLRQTSATPFRKPLTTPFQHKNPAVTPFRQGSATPFHPNAGSHKQVAATPFRQPAATPFRQPMQGPDQTYRSSAHLFKTPVRPGILPYNSGTAGLSTGNGAGSETAPGTGTARRTRAVTEAEALRQVLESARKRVYLGSEDSKGTQSILEASGRSLYAQDETQNLPSRSNLDPSSIYEDQSESRSSRMVRPALYPIMIPMPDTSMSSSDGAAGPISPSPSPRPGSALSRRSTTPSALLSLGGITPSAMYSRSGSKLSFRANTPTWGQGLRRDESEEDILDEKERRELDRERRERAEKHRRSILDKERERSRREELARLERQKEKGKGREEDPQEQKANDESGRQLKRQSSRIGRTSELQSEDLEAKSSRPSSLERPQTADRSDLERQAQAKLEHERQRLEKKKEARRREESLKHDQQVEAARAHELALAEQMARQDNAKRPHGSHQRVHSYGGQETPAIRVDPSEAQPKQARQPKTTGPTQLGPPIELMSRRRVKSVDLILDSTKTAQEPQPSSKERAQKGGGSEPEGSGSGAQRLVPSVRARTRSHEPLRSSSAVEGSRPASRLTLQSVSERQQVLTQDLDALQERINEALRMFQSGQS</sequence>
<feature type="region of interest" description="Disordered" evidence="10">
    <location>
        <begin position="604"/>
        <end position="664"/>
    </location>
</feature>
<evidence type="ECO:0000256" key="7">
    <source>
        <dbReference type="ARBA" id="ARBA00047899"/>
    </source>
</evidence>
<organism evidence="12 13">
    <name type="scientific">Thanatephorus cucumeris (strain AG1-IA)</name>
    <name type="common">Rice sheath blight fungus</name>
    <name type="synonym">Rhizoctonia solani</name>
    <dbReference type="NCBI Taxonomy" id="983506"/>
    <lineage>
        <taxon>Eukaryota</taxon>
        <taxon>Fungi</taxon>
        <taxon>Dikarya</taxon>
        <taxon>Basidiomycota</taxon>
        <taxon>Agaricomycotina</taxon>
        <taxon>Agaricomycetes</taxon>
        <taxon>Cantharellales</taxon>
        <taxon>Ceratobasidiaceae</taxon>
        <taxon>Rhizoctonia</taxon>
        <taxon>Rhizoctonia solani AG-1</taxon>
    </lineage>
</organism>
<dbReference type="Pfam" id="PF00069">
    <property type="entry name" value="Pkinase"/>
    <property type="match status" value="1"/>
</dbReference>
<gene>
    <name evidence="12" type="ORF">AG1IA_07406</name>
</gene>
<evidence type="ECO:0000256" key="10">
    <source>
        <dbReference type="SAM" id="MobiDB-lite"/>
    </source>
</evidence>
<dbReference type="GO" id="GO:0005737">
    <property type="term" value="C:cytoplasm"/>
    <property type="evidence" value="ECO:0007669"/>
    <property type="project" value="TreeGrafter"/>
</dbReference>
<dbReference type="GO" id="GO:0005634">
    <property type="term" value="C:nucleus"/>
    <property type="evidence" value="ECO:0007669"/>
    <property type="project" value="TreeGrafter"/>
</dbReference>
<keyword evidence="2" id="KW-0723">Serine/threonine-protein kinase</keyword>
<dbReference type="InterPro" id="IPR011009">
    <property type="entry name" value="Kinase-like_dom_sf"/>
</dbReference>
<feature type="compositionally biased region" description="Low complexity" evidence="10">
    <location>
        <begin position="918"/>
        <end position="927"/>
    </location>
</feature>
<proteinExistence type="predicted"/>
<evidence type="ECO:0000256" key="8">
    <source>
        <dbReference type="ARBA" id="ARBA00048679"/>
    </source>
</evidence>
<dbReference type="EC" id="2.7.11.1" evidence="1"/>
<keyword evidence="6" id="KW-0067">ATP-binding</keyword>
<evidence type="ECO:0000256" key="3">
    <source>
        <dbReference type="ARBA" id="ARBA00022679"/>
    </source>
</evidence>
<reference evidence="12 13" key="1">
    <citation type="journal article" date="2013" name="Nat. Commun.">
        <title>The evolution and pathogenic mechanisms of the rice sheath blight pathogen.</title>
        <authorList>
            <person name="Zheng A."/>
            <person name="Lin R."/>
            <person name="Xu L."/>
            <person name="Qin P."/>
            <person name="Tang C."/>
            <person name="Ai P."/>
            <person name="Zhang D."/>
            <person name="Liu Y."/>
            <person name="Sun Z."/>
            <person name="Feng H."/>
            <person name="Wang Y."/>
            <person name="Chen Y."/>
            <person name="Liang X."/>
            <person name="Fu R."/>
            <person name="Li Q."/>
            <person name="Zhang J."/>
            <person name="Yu X."/>
            <person name="Xie Z."/>
            <person name="Ding L."/>
            <person name="Guan P."/>
            <person name="Tang J."/>
            <person name="Liang Y."/>
            <person name="Wang S."/>
            <person name="Deng Q."/>
            <person name="Li S."/>
            <person name="Zhu J."/>
            <person name="Wang L."/>
            <person name="Liu H."/>
            <person name="Li P."/>
        </authorList>
    </citation>
    <scope>NUCLEOTIDE SEQUENCE [LARGE SCALE GENOMIC DNA]</scope>
    <source>
        <strain evidence="13">AG-1 IA</strain>
    </source>
</reference>
<keyword evidence="4" id="KW-0547">Nucleotide-binding</keyword>
<dbReference type="GO" id="GO:0035556">
    <property type="term" value="P:intracellular signal transduction"/>
    <property type="evidence" value="ECO:0007669"/>
    <property type="project" value="TreeGrafter"/>
</dbReference>
<keyword evidence="9" id="KW-0175">Coiled coil</keyword>
<accession>L8WP64</accession>
<feature type="domain" description="Protein kinase" evidence="11">
    <location>
        <begin position="184"/>
        <end position="541"/>
    </location>
</feature>
<dbReference type="HOGENOM" id="CLU_288711_0_0_1"/>
<evidence type="ECO:0000256" key="1">
    <source>
        <dbReference type="ARBA" id="ARBA00012513"/>
    </source>
</evidence>
<feature type="compositionally biased region" description="Polar residues" evidence="10">
    <location>
        <begin position="801"/>
        <end position="810"/>
    </location>
</feature>
<feature type="coiled-coil region" evidence="9">
    <location>
        <begin position="1279"/>
        <end position="1306"/>
    </location>
</feature>
<dbReference type="EMBL" id="AFRT01002126">
    <property type="protein sequence ID" value="ELU38558.1"/>
    <property type="molecule type" value="Genomic_DNA"/>
</dbReference>
<dbReference type="OrthoDB" id="3359639at2759"/>
<dbReference type="SUPFAM" id="SSF56112">
    <property type="entry name" value="Protein kinase-like (PK-like)"/>
    <property type="match status" value="1"/>
</dbReference>
<evidence type="ECO:0000313" key="13">
    <source>
        <dbReference type="Proteomes" id="UP000011668"/>
    </source>
</evidence>
<feature type="compositionally biased region" description="Basic and acidic residues" evidence="10">
    <location>
        <begin position="993"/>
        <end position="1055"/>
    </location>
</feature>
<keyword evidence="13" id="KW-1185">Reference proteome</keyword>
<dbReference type="STRING" id="983506.L8WP64"/>
<evidence type="ECO:0000259" key="11">
    <source>
        <dbReference type="PROSITE" id="PS50011"/>
    </source>
</evidence>
<feature type="region of interest" description="Disordered" evidence="10">
    <location>
        <begin position="872"/>
        <end position="1279"/>
    </location>
</feature>
<evidence type="ECO:0000256" key="2">
    <source>
        <dbReference type="ARBA" id="ARBA00022527"/>
    </source>
</evidence>
<comment type="catalytic activity">
    <reaction evidence="8">
        <text>L-seryl-[protein] + ATP = O-phospho-L-seryl-[protein] + ADP + H(+)</text>
        <dbReference type="Rhea" id="RHEA:17989"/>
        <dbReference type="Rhea" id="RHEA-COMP:9863"/>
        <dbReference type="Rhea" id="RHEA-COMP:11604"/>
        <dbReference type="ChEBI" id="CHEBI:15378"/>
        <dbReference type="ChEBI" id="CHEBI:29999"/>
        <dbReference type="ChEBI" id="CHEBI:30616"/>
        <dbReference type="ChEBI" id="CHEBI:83421"/>
        <dbReference type="ChEBI" id="CHEBI:456216"/>
        <dbReference type="EC" id="2.7.11.1"/>
    </reaction>
</comment>
<dbReference type="GO" id="GO:0005524">
    <property type="term" value="F:ATP binding"/>
    <property type="evidence" value="ECO:0007669"/>
    <property type="project" value="UniProtKB-KW"/>
</dbReference>
<feature type="compositionally biased region" description="Gly residues" evidence="10">
    <location>
        <begin position="1232"/>
        <end position="1243"/>
    </location>
</feature>
<evidence type="ECO:0000256" key="6">
    <source>
        <dbReference type="ARBA" id="ARBA00022840"/>
    </source>
</evidence>
<dbReference type="PANTHER" id="PTHR24356">
    <property type="entry name" value="SERINE/THREONINE-PROTEIN KINASE"/>
    <property type="match status" value="1"/>
</dbReference>
<dbReference type="Gene3D" id="1.10.510.10">
    <property type="entry name" value="Transferase(Phosphotransferase) domain 1"/>
    <property type="match status" value="2"/>
</dbReference>
<dbReference type="PROSITE" id="PS50011">
    <property type="entry name" value="PROTEIN_KINASE_DOM"/>
    <property type="match status" value="1"/>
</dbReference>
<dbReference type="GO" id="GO:0004674">
    <property type="term" value="F:protein serine/threonine kinase activity"/>
    <property type="evidence" value="ECO:0007669"/>
    <property type="project" value="UniProtKB-KW"/>
</dbReference>
<feature type="compositionally biased region" description="Polar residues" evidence="10">
    <location>
        <begin position="872"/>
        <end position="885"/>
    </location>
</feature>
<feature type="compositionally biased region" description="Polar residues" evidence="10">
    <location>
        <begin position="1215"/>
        <end position="1225"/>
    </location>
</feature>
<feature type="region of interest" description="Disordered" evidence="10">
    <location>
        <begin position="799"/>
        <end position="829"/>
    </location>
</feature>
<comment type="catalytic activity">
    <reaction evidence="7">
        <text>L-threonyl-[protein] + ATP = O-phospho-L-threonyl-[protein] + ADP + H(+)</text>
        <dbReference type="Rhea" id="RHEA:46608"/>
        <dbReference type="Rhea" id="RHEA-COMP:11060"/>
        <dbReference type="Rhea" id="RHEA-COMP:11605"/>
        <dbReference type="ChEBI" id="CHEBI:15378"/>
        <dbReference type="ChEBI" id="CHEBI:30013"/>
        <dbReference type="ChEBI" id="CHEBI:30616"/>
        <dbReference type="ChEBI" id="CHEBI:61977"/>
        <dbReference type="ChEBI" id="CHEBI:456216"/>
        <dbReference type="EC" id="2.7.11.1"/>
    </reaction>
</comment>
<comment type="caution">
    <text evidence="12">The sequence shown here is derived from an EMBL/GenBank/DDBJ whole genome shotgun (WGS) entry which is preliminary data.</text>
</comment>
<dbReference type="SMART" id="SM00220">
    <property type="entry name" value="S_TKc"/>
    <property type="match status" value="1"/>
</dbReference>
<dbReference type="InterPro" id="IPR050236">
    <property type="entry name" value="Ser_Thr_kinase_AGC"/>
</dbReference>
<keyword evidence="5 12" id="KW-0418">Kinase</keyword>
<protein>
    <recommendedName>
        <fullName evidence="1">non-specific serine/threonine protein kinase</fullName>
        <ecNumber evidence="1">2.7.11.1</ecNumber>
    </recommendedName>
</protein>
<feature type="compositionally biased region" description="Basic and acidic residues" evidence="10">
    <location>
        <begin position="1089"/>
        <end position="1139"/>
    </location>
</feature>
<evidence type="ECO:0000256" key="5">
    <source>
        <dbReference type="ARBA" id="ARBA00022777"/>
    </source>
</evidence>
<evidence type="ECO:0000313" key="12">
    <source>
        <dbReference type="EMBL" id="ELU38558.1"/>
    </source>
</evidence>
<evidence type="ECO:0000256" key="9">
    <source>
        <dbReference type="SAM" id="Coils"/>
    </source>
</evidence>
<keyword evidence="3" id="KW-0808">Transferase</keyword>
<feature type="compositionally biased region" description="Polar residues" evidence="10">
    <location>
        <begin position="959"/>
        <end position="977"/>
    </location>
</feature>
<dbReference type="PANTHER" id="PTHR24356:SF1">
    <property type="entry name" value="SERINE_THREONINE-PROTEIN KINASE GREATWALL"/>
    <property type="match status" value="1"/>
</dbReference>